<reference evidence="2 3" key="1">
    <citation type="submission" date="2024-07" db="EMBL/GenBank/DDBJ databases">
        <title>Chromosome-level genome assembly of the water stick insect Ranatra chinensis (Heteroptera: Nepidae).</title>
        <authorList>
            <person name="Liu X."/>
        </authorList>
    </citation>
    <scope>NUCLEOTIDE SEQUENCE [LARGE SCALE GENOMIC DNA]</scope>
    <source>
        <strain evidence="2">Cailab_2021Rc</strain>
        <tissue evidence="2">Muscle</tissue>
    </source>
</reference>
<proteinExistence type="predicted"/>
<feature type="compositionally biased region" description="Acidic residues" evidence="1">
    <location>
        <begin position="105"/>
        <end position="123"/>
    </location>
</feature>
<evidence type="ECO:0000256" key="1">
    <source>
        <dbReference type="SAM" id="MobiDB-lite"/>
    </source>
</evidence>
<name>A0ABD0Y859_9HEMI</name>
<keyword evidence="3" id="KW-1185">Reference proteome</keyword>
<evidence type="ECO:0000313" key="3">
    <source>
        <dbReference type="Proteomes" id="UP001558652"/>
    </source>
</evidence>
<accession>A0ABD0Y859</accession>
<dbReference type="EMBL" id="JBFDAA010000020">
    <property type="protein sequence ID" value="KAL1115113.1"/>
    <property type="molecule type" value="Genomic_DNA"/>
</dbReference>
<evidence type="ECO:0000313" key="2">
    <source>
        <dbReference type="EMBL" id="KAL1115113.1"/>
    </source>
</evidence>
<dbReference type="Proteomes" id="UP001558652">
    <property type="component" value="Unassembled WGS sequence"/>
</dbReference>
<feature type="region of interest" description="Disordered" evidence="1">
    <location>
        <begin position="100"/>
        <end position="123"/>
    </location>
</feature>
<comment type="caution">
    <text evidence="2">The sequence shown here is derived from an EMBL/GenBank/DDBJ whole genome shotgun (WGS) entry which is preliminary data.</text>
</comment>
<gene>
    <name evidence="2" type="ORF">AAG570_007144</name>
</gene>
<sequence>MRGYSALSRVACGGNTGPRPVTSRVRCLLYVVSGRLHFCYFISRIYALMPFRYPGPMEEEPPMKNGQNNGVLGSAVYSRLYLELTTLESILTSSLSKVSLKSEDGDLSDIGEDEAFESDESEPDDLKLTLFGSMVFEKNGGG</sequence>
<organism evidence="2 3">
    <name type="scientific">Ranatra chinensis</name>
    <dbReference type="NCBI Taxonomy" id="642074"/>
    <lineage>
        <taxon>Eukaryota</taxon>
        <taxon>Metazoa</taxon>
        <taxon>Ecdysozoa</taxon>
        <taxon>Arthropoda</taxon>
        <taxon>Hexapoda</taxon>
        <taxon>Insecta</taxon>
        <taxon>Pterygota</taxon>
        <taxon>Neoptera</taxon>
        <taxon>Paraneoptera</taxon>
        <taxon>Hemiptera</taxon>
        <taxon>Heteroptera</taxon>
        <taxon>Panheteroptera</taxon>
        <taxon>Nepomorpha</taxon>
        <taxon>Nepidae</taxon>
        <taxon>Ranatrinae</taxon>
        <taxon>Ranatra</taxon>
    </lineage>
</organism>
<dbReference type="AlphaFoldDB" id="A0ABD0Y859"/>
<protein>
    <submittedName>
        <fullName evidence="2">Uncharacterized protein</fullName>
    </submittedName>
</protein>